<dbReference type="InterPro" id="IPR011624">
    <property type="entry name" value="Metal-dep_PHydrolase_7TM_extra"/>
</dbReference>
<keyword evidence="1" id="KW-0812">Transmembrane</keyword>
<evidence type="ECO:0000256" key="1">
    <source>
        <dbReference type="SAM" id="Phobius"/>
    </source>
</evidence>
<proteinExistence type="predicted"/>
<feature type="domain" description="HD/PDEase" evidence="2">
    <location>
        <begin position="544"/>
        <end position="701"/>
    </location>
</feature>
<organism evidence="3">
    <name type="scientific">marine metagenome</name>
    <dbReference type="NCBI Taxonomy" id="408172"/>
    <lineage>
        <taxon>unclassified sequences</taxon>
        <taxon>metagenomes</taxon>
        <taxon>ecological metagenomes</taxon>
    </lineage>
</organism>
<dbReference type="InterPro" id="IPR011621">
    <property type="entry name" value="Metal-dep_PHydrolase_7TM_intra"/>
</dbReference>
<keyword evidence="1" id="KW-1133">Transmembrane helix</keyword>
<feature type="transmembrane region" description="Helical" evidence="1">
    <location>
        <begin position="494"/>
        <end position="515"/>
    </location>
</feature>
<dbReference type="InterPro" id="IPR003607">
    <property type="entry name" value="HD/PDEase_dom"/>
</dbReference>
<name>A0A381PKZ6_9ZZZZ</name>
<evidence type="ECO:0000259" key="2">
    <source>
        <dbReference type="SMART" id="SM00471"/>
    </source>
</evidence>
<dbReference type="Pfam" id="PF07697">
    <property type="entry name" value="7TMR-HDED"/>
    <property type="match status" value="1"/>
</dbReference>
<keyword evidence="1" id="KW-0472">Membrane</keyword>
<dbReference type="Gene3D" id="1.10.3210.10">
    <property type="entry name" value="Hypothetical protein af1432"/>
    <property type="match status" value="1"/>
</dbReference>
<feature type="transmembrane region" description="Helical" evidence="1">
    <location>
        <begin position="434"/>
        <end position="451"/>
    </location>
</feature>
<feature type="transmembrane region" description="Helical" evidence="1">
    <location>
        <begin position="339"/>
        <end position="358"/>
    </location>
</feature>
<dbReference type="SUPFAM" id="SSF109604">
    <property type="entry name" value="HD-domain/PDEase-like"/>
    <property type="match status" value="1"/>
</dbReference>
<feature type="transmembrane region" description="Helical" evidence="1">
    <location>
        <begin position="370"/>
        <end position="388"/>
    </location>
</feature>
<dbReference type="CDD" id="cd00077">
    <property type="entry name" value="HDc"/>
    <property type="match status" value="1"/>
</dbReference>
<dbReference type="Pfam" id="PF01966">
    <property type="entry name" value="HD"/>
    <property type="match status" value="1"/>
</dbReference>
<accession>A0A381PKZ6</accession>
<dbReference type="InterPro" id="IPR006675">
    <property type="entry name" value="HDIG_dom"/>
</dbReference>
<dbReference type="InterPro" id="IPR006674">
    <property type="entry name" value="HD_domain"/>
</dbReference>
<dbReference type="PANTHER" id="PTHR36442">
    <property type="entry name" value="CYCLIC-DI-AMP PHOSPHODIESTERASE PGPH"/>
    <property type="match status" value="1"/>
</dbReference>
<evidence type="ECO:0000313" key="3">
    <source>
        <dbReference type="EMBL" id="SUZ67118.1"/>
    </source>
</evidence>
<feature type="transmembrane region" description="Helical" evidence="1">
    <location>
        <begin position="16"/>
        <end position="36"/>
    </location>
</feature>
<dbReference type="AlphaFoldDB" id="A0A381PKZ6"/>
<reference evidence="3" key="1">
    <citation type="submission" date="2018-05" db="EMBL/GenBank/DDBJ databases">
        <authorList>
            <person name="Lanie J.A."/>
            <person name="Ng W.-L."/>
            <person name="Kazmierczak K.M."/>
            <person name="Andrzejewski T.M."/>
            <person name="Davidsen T.M."/>
            <person name="Wayne K.J."/>
            <person name="Tettelin H."/>
            <person name="Glass J.I."/>
            <person name="Rusch D."/>
            <person name="Podicherti R."/>
            <person name="Tsui H.-C.T."/>
            <person name="Winkler M.E."/>
        </authorList>
    </citation>
    <scope>NUCLEOTIDE SEQUENCE</scope>
</reference>
<feature type="transmembrane region" description="Helical" evidence="1">
    <location>
        <begin position="395"/>
        <end position="428"/>
    </location>
</feature>
<dbReference type="NCBIfam" id="TIGR00277">
    <property type="entry name" value="HDIG"/>
    <property type="match status" value="1"/>
</dbReference>
<dbReference type="EMBL" id="UINC01001003">
    <property type="protein sequence ID" value="SUZ67118.1"/>
    <property type="molecule type" value="Genomic_DNA"/>
</dbReference>
<gene>
    <name evidence="3" type="ORF">METZ01_LOCUS19972</name>
</gene>
<feature type="transmembrane region" description="Helical" evidence="1">
    <location>
        <begin position="463"/>
        <end position="482"/>
    </location>
</feature>
<sequence length="767" mass="88230">MTQFDQLKKFFQENQFPVLIFFVLSVLISVIFPTGFSIRYSYQLDDIAREPIIAPFDFGILKTEQKLNSDLEEAKKSVSYSFKRDQETVDNQLATLDTFFIYLNDVQTSYYQYVTSQDSLYKYRYEPEFETFQNNFIADSTTYSALYNEFLNRYSYQVDQGQWNQLLGISEELIDEPTNLDSFKTNIKQICLNRWAEGLLDEPLSNIISDDISIIQGGELVIGPVKNYNDIEIAWKKNKEEINLIYQDETSIESSLGYELINEFMKPNIVFDKELTEKNQKDKLDRVSRFQGTILANELIVDANNRITDSVLLKLKSLQFEYDRQLGYEKVTDKLREYLGAYFVVSILLFLLFSFLYIYRRSYFQEHKMLFLISIIMYVIMLAGWTVMNYQASAYFIPIVIASMLLTVLLDASVSMLVSIILILLVSLLIGNNLDFTIMQFFIVFIAIYSVRRLRKRRQIITTMFLLVFSTLFVFFSLMLFKGIDFLDYNYSEIGFFALTSFLSPILSFGLVPLFESTFGITTDYSLIELLDYDQPLQKKLIEEAPGTHTHSIKVGTLSESSANAVGARALLCRVGAYYHDIGKLKKPDYYAENQQGENKHDSITPNMSAKILKQHVSDGLILADEYGLPAIVKDFIATHHGTKRIEYFYQKALNQASDHNDVDESRFRYSGPKPTTKETAIVMIAEAIEAQANSITTPTVEKFDTMIDQSIKNLLQDGQLDNCPLTLDDLRKIKGTVDGKDGLIPVLSGLYHSRPEYPPKKKDDKS</sequence>
<dbReference type="Pfam" id="PF07698">
    <property type="entry name" value="7TM-7TMR_HD"/>
    <property type="match status" value="1"/>
</dbReference>
<dbReference type="InterPro" id="IPR052722">
    <property type="entry name" value="PgpH_phosphodiesterase"/>
</dbReference>
<dbReference type="SMART" id="SM00471">
    <property type="entry name" value="HDc"/>
    <property type="match status" value="1"/>
</dbReference>
<dbReference type="PANTHER" id="PTHR36442:SF1">
    <property type="entry name" value="CYCLIC-DI-AMP PHOSPHODIESTERASE PGPH"/>
    <property type="match status" value="1"/>
</dbReference>
<protein>
    <recommendedName>
        <fullName evidence="2">HD/PDEase domain-containing protein</fullName>
    </recommendedName>
</protein>